<accession>A0ABM0SH82</accession>
<evidence type="ECO:0000313" key="3">
    <source>
        <dbReference type="RefSeq" id="XP_008592223.1"/>
    </source>
</evidence>
<feature type="region of interest" description="Disordered" evidence="1">
    <location>
        <begin position="1"/>
        <end position="113"/>
    </location>
</feature>
<feature type="compositionally biased region" description="Polar residues" evidence="1">
    <location>
        <begin position="48"/>
        <end position="60"/>
    </location>
</feature>
<reference evidence="3" key="1">
    <citation type="submission" date="2025-08" db="UniProtKB">
        <authorList>
            <consortium name="RefSeq"/>
        </authorList>
    </citation>
    <scope>IDENTIFICATION</scope>
</reference>
<protein>
    <submittedName>
        <fullName evidence="3">Uncharacterized protein C10orf95-like</fullName>
    </submittedName>
</protein>
<proteinExistence type="predicted"/>
<feature type="compositionally biased region" description="Low complexity" evidence="1">
    <location>
        <begin position="98"/>
        <end position="113"/>
    </location>
</feature>
<feature type="non-terminal residue" evidence="3">
    <location>
        <position position="1"/>
    </location>
</feature>
<dbReference type="Proteomes" id="UP000694923">
    <property type="component" value="Unplaced"/>
</dbReference>
<keyword evidence="2" id="KW-1185">Reference proteome</keyword>
<organism evidence="2 3">
    <name type="scientific">Galeopterus variegatus</name>
    <name type="common">Malayan flying lemur</name>
    <name type="synonym">Cynocephalus variegatus</name>
    <dbReference type="NCBI Taxonomy" id="482537"/>
    <lineage>
        <taxon>Eukaryota</taxon>
        <taxon>Metazoa</taxon>
        <taxon>Chordata</taxon>
        <taxon>Craniata</taxon>
        <taxon>Vertebrata</taxon>
        <taxon>Euteleostomi</taxon>
        <taxon>Mammalia</taxon>
        <taxon>Eutheria</taxon>
        <taxon>Euarchontoglires</taxon>
        <taxon>Dermoptera</taxon>
        <taxon>Cynocephalidae</taxon>
        <taxon>Galeopterus</taxon>
    </lineage>
</organism>
<sequence length="228" mass="24156">GAFRKASGAAGPRERTFTRNRESGRDAASSRAAPFQRPRDSERKGRSSPAQAQKEASSPPHSRVVAAPPSFLPSPSPEGGGRRAATPRGGPAPPPSFFRPRPGAAPRALLPAAGDPLPAADDLLPLARVSAAAALGPPVCFLPRSLRALWMRRAPVPVPPLLLLQLRRREAASTCSSHLGVVSLFCGSAIFVYVRPKASYDPATDPLLSLLCCDRPCPQSHRLHPTEH</sequence>
<feature type="compositionally biased region" description="Basic and acidic residues" evidence="1">
    <location>
        <begin position="12"/>
        <end position="25"/>
    </location>
</feature>
<name>A0ABM0SH82_GALVR</name>
<evidence type="ECO:0000256" key="1">
    <source>
        <dbReference type="SAM" id="MobiDB-lite"/>
    </source>
</evidence>
<evidence type="ECO:0000313" key="2">
    <source>
        <dbReference type="Proteomes" id="UP000694923"/>
    </source>
</evidence>
<dbReference type="GeneID" id="103609703"/>
<gene>
    <name evidence="3" type="primary">LOC103609703</name>
</gene>
<dbReference type="RefSeq" id="XP_008592223.1">
    <property type="nucleotide sequence ID" value="XM_008594001.1"/>
</dbReference>